<feature type="chain" id="PRO_5041953871" evidence="2">
    <location>
        <begin position="23"/>
        <end position="399"/>
    </location>
</feature>
<feature type="transmembrane region" description="Helical" evidence="1">
    <location>
        <begin position="222"/>
        <end position="245"/>
    </location>
</feature>
<dbReference type="Proteomes" id="UP001054902">
    <property type="component" value="Unassembled WGS sequence"/>
</dbReference>
<sequence length="399" mass="44974">MKTLKRFFLALIFLVVLPHAEGRPEYIPKSTMEHGCFPGAHHMCPTGMYCLVDFNYARYGQCICVGTHGKLMTAPKDLGKELAPTKSRLDCKAYAPVAIPSTLMHLLISILCFRISIGAGLLTQRVFKNGGAKWNTSYVSLAFVCLYGIGEFGRNFSYVLSRYPMFDKDWKLMYITGKWFTVLCDSISYSFRFEIITTWFDLYQKSVKMTKRSSIIIVSARILFRLLAVFTFVFSCLQAAGIVPIGVKNNFYAYGFSPILMVTCWIIGPLLIRLLCKDMRDVTNPNWKAASAIRRIAYVEPLAHIATTVVVSVSNKTLYFTHMAGVQLLGALIPMMSFYVNSLGEWFSYLVFAHRRYLKDDDTSIISQYFGFTTLGVNGSIASELRSKVSSLTSSVQED</sequence>
<reference evidence="3 4" key="1">
    <citation type="journal article" date="2021" name="Sci. Rep.">
        <title>The genome of the diatom Chaetoceros tenuissimus carries an ancient integrated fragment of an extant virus.</title>
        <authorList>
            <person name="Hongo Y."/>
            <person name="Kimura K."/>
            <person name="Takaki Y."/>
            <person name="Yoshida Y."/>
            <person name="Baba S."/>
            <person name="Kobayashi G."/>
            <person name="Nagasaki K."/>
            <person name="Hano T."/>
            <person name="Tomaru Y."/>
        </authorList>
    </citation>
    <scope>NUCLEOTIDE SEQUENCE [LARGE SCALE GENOMIC DNA]</scope>
    <source>
        <strain evidence="3 4">NIES-3715</strain>
    </source>
</reference>
<feature type="transmembrane region" description="Helical" evidence="1">
    <location>
        <begin position="319"/>
        <end position="340"/>
    </location>
</feature>
<comment type="caution">
    <text evidence="3">The sequence shown here is derived from an EMBL/GenBank/DDBJ whole genome shotgun (WGS) entry which is preliminary data.</text>
</comment>
<keyword evidence="1" id="KW-1133">Transmembrane helix</keyword>
<feature type="transmembrane region" description="Helical" evidence="1">
    <location>
        <begin position="138"/>
        <end position="159"/>
    </location>
</feature>
<accession>A0AAD3HD92</accession>
<evidence type="ECO:0000313" key="4">
    <source>
        <dbReference type="Proteomes" id="UP001054902"/>
    </source>
</evidence>
<keyword evidence="2" id="KW-0732">Signal</keyword>
<feature type="transmembrane region" description="Helical" evidence="1">
    <location>
        <begin position="251"/>
        <end position="275"/>
    </location>
</feature>
<dbReference type="EMBL" id="BLLK01000062">
    <property type="protein sequence ID" value="GFH59330.1"/>
    <property type="molecule type" value="Genomic_DNA"/>
</dbReference>
<dbReference type="AlphaFoldDB" id="A0AAD3HD92"/>
<evidence type="ECO:0000256" key="2">
    <source>
        <dbReference type="SAM" id="SignalP"/>
    </source>
</evidence>
<gene>
    <name evidence="3" type="ORF">CTEN210_15806</name>
</gene>
<feature type="signal peptide" evidence="2">
    <location>
        <begin position="1"/>
        <end position="22"/>
    </location>
</feature>
<name>A0AAD3HD92_9STRA</name>
<organism evidence="3 4">
    <name type="scientific">Chaetoceros tenuissimus</name>
    <dbReference type="NCBI Taxonomy" id="426638"/>
    <lineage>
        <taxon>Eukaryota</taxon>
        <taxon>Sar</taxon>
        <taxon>Stramenopiles</taxon>
        <taxon>Ochrophyta</taxon>
        <taxon>Bacillariophyta</taxon>
        <taxon>Coscinodiscophyceae</taxon>
        <taxon>Chaetocerotophycidae</taxon>
        <taxon>Chaetocerotales</taxon>
        <taxon>Chaetocerotaceae</taxon>
        <taxon>Chaetoceros</taxon>
    </lineage>
</organism>
<feature type="transmembrane region" description="Helical" evidence="1">
    <location>
        <begin position="93"/>
        <end position="117"/>
    </location>
</feature>
<keyword evidence="4" id="KW-1185">Reference proteome</keyword>
<keyword evidence="1" id="KW-0812">Transmembrane</keyword>
<keyword evidence="1" id="KW-0472">Membrane</keyword>
<feature type="transmembrane region" description="Helical" evidence="1">
    <location>
        <begin position="296"/>
        <end position="313"/>
    </location>
</feature>
<proteinExistence type="predicted"/>
<evidence type="ECO:0000256" key="1">
    <source>
        <dbReference type="SAM" id="Phobius"/>
    </source>
</evidence>
<evidence type="ECO:0000313" key="3">
    <source>
        <dbReference type="EMBL" id="GFH59330.1"/>
    </source>
</evidence>
<protein>
    <submittedName>
        <fullName evidence="3">Uncharacterized protein</fullName>
    </submittedName>
</protein>